<dbReference type="AlphaFoldDB" id="A0A0F9TYU7"/>
<sequence>MICPTCKERMNIMRTLDRPKKVTRMKECPVCEAVILTEEVLRDRVEGALPPPEKKRRPPRYIITK</sequence>
<accession>A0A0F9TYU7</accession>
<evidence type="ECO:0000313" key="1">
    <source>
        <dbReference type="EMBL" id="KKN46583.1"/>
    </source>
</evidence>
<gene>
    <name evidence="1" type="ORF">LCGC14_0671790</name>
</gene>
<name>A0A0F9TYU7_9ZZZZ</name>
<proteinExistence type="predicted"/>
<organism evidence="1">
    <name type="scientific">marine sediment metagenome</name>
    <dbReference type="NCBI Taxonomy" id="412755"/>
    <lineage>
        <taxon>unclassified sequences</taxon>
        <taxon>metagenomes</taxon>
        <taxon>ecological metagenomes</taxon>
    </lineage>
</organism>
<reference evidence="1" key="1">
    <citation type="journal article" date="2015" name="Nature">
        <title>Complex archaea that bridge the gap between prokaryotes and eukaryotes.</title>
        <authorList>
            <person name="Spang A."/>
            <person name="Saw J.H."/>
            <person name="Jorgensen S.L."/>
            <person name="Zaremba-Niedzwiedzka K."/>
            <person name="Martijn J."/>
            <person name="Lind A.E."/>
            <person name="van Eijk R."/>
            <person name="Schleper C."/>
            <person name="Guy L."/>
            <person name="Ettema T.J."/>
        </authorList>
    </citation>
    <scope>NUCLEOTIDE SEQUENCE</scope>
</reference>
<protein>
    <submittedName>
        <fullName evidence="1">Uncharacterized protein</fullName>
    </submittedName>
</protein>
<dbReference type="EMBL" id="LAZR01001323">
    <property type="protein sequence ID" value="KKN46583.1"/>
    <property type="molecule type" value="Genomic_DNA"/>
</dbReference>
<comment type="caution">
    <text evidence="1">The sequence shown here is derived from an EMBL/GenBank/DDBJ whole genome shotgun (WGS) entry which is preliminary data.</text>
</comment>